<organism evidence="8 9">
    <name type="scientific">Thermogutta terrifontis</name>
    <dbReference type="NCBI Taxonomy" id="1331910"/>
    <lineage>
        <taxon>Bacteria</taxon>
        <taxon>Pseudomonadati</taxon>
        <taxon>Planctomycetota</taxon>
        <taxon>Planctomycetia</taxon>
        <taxon>Pirellulales</taxon>
        <taxon>Thermoguttaceae</taxon>
        <taxon>Thermogutta</taxon>
    </lineage>
</organism>
<feature type="transmembrane region" description="Helical" evidence="7">
    <location>
        <begin position="234"/>
        <end position="255"/>
    </location>
</feature>
<feature type="transmembrane region" description="Helical" evidence="7">
    <location>
        <begin position="261"/>
        <end position="284"/>
    </location>
</feature>
<dbReference type="PRINTS" id="PR00173">
    <property type="entry name" value="EDTRNSPORT"/>
</dbReference>
<dbReference type="Pfam" id="PF00375">
    <property type="entry name" value="SDF"/>
    <property type="match status" value="1"/>
</dbReference>
<feature type="transmembrane region" description="Helical" evidence="7">
    <location>
        <begin position="195"/>
        <end position="213"/>
    </location>
</feature>
<feature type="transmembrane region" description="Helical" evidence="7">
    <location>
        <begin position="110"/>
        <end position="135"/>
    </location>
</feature>
<feature type="transmembrane region" description="Helical" evidence="7">
    <location>
        <begin position="353"/>
        <end position="373"/>
    </location>
</feature>
<keyword evidence="5 7" id="KW-1133">Transmembrane helix</keyword>
<dbReference type="PANTHER" id="PTHR42865">
    <property type="entry name" value="PROTON/GLUTAMATE-ASPARTATE SYMPORTER"/>
    <property type="match status" value="1"/>
</dbReference>
<feature type="transmembrane region" description="Helical" evidence="7">
    <location>
        <begin position="21"/>
        <end position="41"/>
    </location>
</feature>
<evidence type="ECO:0000256" key="2">
    <source>
        <dbReference type="ARBA" id="ARBA00022448"/>
    </source>
</evidence>
<keyword evidence="6 7" id="KW-0472">Membrane</keyword>
<dbReference type="SUPFAM" id="SSF118215">
    <property type="entry name" value="Proton glutamate symport protein"/>
    <property type="match status" value="1"/>
</dbReference>
<comment type="subcellular location">
    <subcellularLocation>
        <location evidence="1">Cell membrane</location>
        <topology evidence="1">Multi-pass membrane protein</topology>
    </subcellularLocation>
</comment>
<evidence type="ECO:0000256" key="1">
    <source>
        <dbReference type="ARBA" id="ARBA00004651"/>
    </source>
</evidence>
<dbReference type="GO" id="GO:0005886">
    <property type="term" value="C:plasma membrane"/>
    <property type="evidence" value="ECO:0007669"/>
    <property type="project" value="UniProtKB-SubCell"/>
</dbReference>
<dbReference type="PANTHER" id="PTHR42865:SF7">
    <property type="entry name" value="PROTON_GLUTAMATE-ASPARTATE SYMPORTER"/>
    <property type="match status" value="1"/>
</dbReference>
<name>A0A286RKA6_9BACT</name>
<evidence type="ECO:0000256" key="4">
    <source>
        <dbReference type="ARBA" id="ARBA00022692"/>
    </source>
</evidence>
<keyword evidence="3" id="KW-1003">Cell membrane</keyword>
<sequence>MSEVRNDGMSTSEVRRPSHHPAGMAIGLAVGLVLGLLVNLLSKNRDTFWLAPFFGWLTPGRIEWVTGHVVEPIGKVFLRLILCVVLPLVFSALVLAVVELKDIRKLGALGLRAIGFTLLFSACSVMIGLGLVHVFGPGYAISEQTRAEIQSHYRISERDGRPSSKSLSQVLLDLIPENPLQEAVGALDGSAKGNGMLALMVFALLVGCATVNVGSRTDGFVGVLEGLFAISMKIVDWAMRIAPLGVGCLMFAAMARLGMDLVVPLFGFLAVALAGLAVQTLGVYPAALRLCGIRPGRFFGAIRHVMLTAFGTSSSNATLPTALRAAEEDLGLSPQIARFVLTVGATGNQNGTALYEGVVILFLCQVFGVHLTLLQQASVMVFAILAGVGTAGVPAGSIPMIMAILAGIGVPPEGIGLILGFDRFLDMCRTVVNVTGDLTIAQCLDAWHKKQQTR</sequence>
<keyword evidence="4 7" id="KW-0812">Transmembrane</keyword>
<reference evidence="8 9" key="1">
    <citation type="journal article" name="Front. Microbiol.">
        <title>Sugar Metabolism of the First Thermophilic Planctomycete Thermogutta terrifontis: Comparative Genomic and Transcriptomic Approaches.</title>
        <authorList>
            <person name="Elcheninov A.G."/>
            <person name="Menzel P."/>
            <person name="Gudbergsdottir S.R."/>
            <person name="Slesarev A.I."/>
            <person name="Kadnikov V.V."/>
            <person name="Krogh A."/>
            <person name="Bonch-Osmolovskaya E.A."/>
            <person name="Peng X."/>
            <person name="Kublanov I.V."/>
        </authorList>
    </citation>
    <scope>NUCLEOTIDE SEQUENCE [LARGE SCALE GENOMIC DNA]</scope>
    <source>
        <strain evidence="8 9">R1</strain>
    </source>
</reference>
<dbReference type="InterPro" id="IPR036458">
    <property type="entry name" value="Na:dicarbo_symporter_sf"/>
</dbReference>
<dbReference type="Proteomes" id="UP000215086">
    <property type="component" value="Chromosome"/>
</dbReference>
<dbReference type="GO" id="GO:0015293">
    <property type="term" value="F:symporter activity"/>
    <property type="evidence" value="ECO:0007669"/>
    <property type="project" value="UniProtKB-KW"/>
</dbReference>
<evidence type="ECO:0000256" key="5">
    <source>
        <dbReference type="ARBA" id="ARBA00022989"/>
    </source>
</evidence>
<dbReference type="OrthoDB" id="9768885at2"/>
<evidence type="ECO:0000256" key="6">
    <source>
        <dbReference type="ARBA" id="ARBA00023136"/>
    </source>
</evidence>
<keyword evidence="9" id="KW-1185">Reference proteome</keyword>
<keyword evidence="2" id="KW-0813">Transport</keyword>
<evidence type="ECO:0000256" key="3">
    <source>
        <dbReference type="ARBA" id="ARBA00022475"/>
    </source>
</evidence>
<dbReference type="InterPro" id="IPR001991">
    <property type="entry name" value="Na-dicarboxylate_symporter"/>
</dbReference>
<dbReference type="KEGG" id="ttf:THTE_3786"/>
<dbReference type="AlphaFoldDB" id="A0A286RKA6"/>
<accession>A0A286RKA6</accession>
<dbReference type="GO" id="GO:0006835">
    <property type="term" value="P:dicarboxylic acid transport"/>
    <property type="evidence" value="ECO:0007669"/>
    <property type="project" value="TreeGrafter"/>
</dbReference>
<proteinExistence type="predicted"/>
<gene>
    <name evidence="8" type="ORF">THTE_3786</name>
</gene>
<evidence type="ECO:0000256" key="7">
    <source>
        <dbReference type="SAM" id="Phobius"/>
    </source>
</evidence>
<evidence type="ECO:0000313" key="8">
    <source>
        <dbReference type="EMBL" id="ASV76387.1"/>
    </source>
</evidence>
<feature type="transmembrane region" description="Helical" evidence="7">
    <location>
        <begin position="379"/>
        <end position="408"/>
    </location>
</feature>
<evidence type="ECO:0000313" key="9">
    <source>
        <dbReference type="Proteomes" id="UP000215086"/>
    </source>
</evidence>
<dbReference type="Gene3D" id="1.10.3860.10">
    <property type="entry name" value="Sodium:dicarboxylate symporter"/>
    <property type="match status" value="1"/>
</dbReference>
<protein>
    <submittedName>
        <fullName evidence="8">Proton/glutamate symport protein, Sodium/glutamate symport protein</fullName>
    </submittedName>
</protein>
<dbReference type="RefSeq" id="WP_157732138.1">
    <property type="nucleotide sequence ID" value="NZ_CP018477.1"/>
</dbReference>
<dbReference type="EMBL" id="CP018477">
    <property type="protein sequence ID" value="ASV76387.1"/>
    <property type="molecule type" value="Genomic_DNA"/>
</dbReference>
<feature type="transmembrane region" description="Helical" evidence="7">
    <location>
        <begin position="76"/>
        <end position="98"/>
    </location>
</feature>